<reference evidence="1" key="1">
    <citation type="submission" date="2021-02" db="EMBL/GenBank/DDBJ databases">
        <authorList>
            <person name="Nowell W R."/>
        </authorList>
    </citation>
    <scope>NUCLEOTIDE SEQUENCE</scope>
</reference>
<evidence type="ECO:0000313" key="1">
    <source>
        <dbReference type="EMBL" id="CAF4674181.1"/>
    </source>
</evidence>
<sequence length="66" mass="7201">AANFFVGSVGGTTDNTNISARSVIEDGSDIETDDTDERMHLVSTDIEINHAYVPDDETTNELRTNL</sequence>
<feature type="non-terminal residue" evidence="1">
    <location>
        <position position="1"/>
    </location>
</feature>
<dbReference type="AlphaFoldDB" id="A0A8S2ZUV7"/>
<dbReference type="Proteomes" id="UP000676336">
    <property type="component" value="Unassembled WGS sequence"/>
</dbReference>
<accession>A0A8S2ZUV7</accession>
<organism evidence="1 2">
    <name type="scientific">Rotaria magnacalcarata</name>
    <dbReference type="NCBI Taxonomy" id="392030"/>
    <lineage>
        <taxon>Eukaryota</taxon>
        <taxon>Metazoa</taxon>
        <taxon>Spiralia</taxon>
        <taxon>Gnathifera</taxon>
        <taxon>Rotifera</taxon>
        <taxon>Eurotatoria</taxon>
        <taxon>Bdelloidea</taxon>
        <taxon>Philodinida</taxon>
        <taxon>Philodinidae</taxon>
        <taxon>Rotaria</taxon>
    </lineage>
</organism>
<dbReference type="EMBL" id="CAJOBI010120141">
    <property type="protein sequence ID" value="CAF4674181.1"/>
    <property type="molecule type" value="Genomic_DNA"/>
</dbReference>
<evidence type="ECO:0000313" key="2">
    <source>
        <dbReference type="Proteomes" id="UP000676336"/>
    </source>
</evidence>
<name>A0A8S2ZUV7_9BILA</name>
<protein>
    <submittedName>
        <fullName evidence="1">Uncharacterized protein</fullName>
    </submittedName>
</protein>
<gene>
    <name evidence="1" type="ORF">SMN809_LOCUS42020</name>
</gene>
<proteinExistence type="predicted"/>
<comment type="caution">
    <text evidence="1">The sequence shown here is derived from an EMBL/GenBank/DDBJ whole genome shotgun (WGS) entry which is preliminary data.</text>
</comment>